<accession>A0A1J5MVW6</accession>
<dbReference type="Pfam" id="PF05960">
    <property type="entry name" value="DUF885"/>
    <property type="match status" value="1"/>
</dbReference>
<evidence type="ECO:0000313" key="2">
    <source>
        <dbReference type="Proteomes" id="UP000181901"/>
    </source>
</evidence>
<dbReference type="Proteomes" id="UP000181901">
    <property type="component" value="Unassembled WGS sequence"/>
</dbReference>
<dbReference type="RefSeq" id="WP_071546120.1">
    <property type="nucleotide sequence ID" value="NZ_LKAQ01000004.1"/>
</dbReference>
<name>A0A1J5MVW6_9BACT</name>
<reference evidence="1 2" key="1">
    <citation type="submission" date="2015-09" db="EMBL/GenBank/DDBJ databases">
        <title>Genome of Desulfovibrio dechloracetivorans BerOc1, a mercury methylating strain isolated from highly hydrocarbons and metals contaminated coastal sediments.</title>
        <authorList>
            <person name="Goni Urriza M."/>
            <person name="Gassie C."/>
            <person name="Bouchez O."/>
            <person name="Klopp C."/>
            <person name="Ranchou-Peyruse A."/>
            <person name="Remy G."/>
        </authorList>
    </citation>
    <scope>NUCLEOTIDE SEQUENCE [LARGE SCALE GENOMIC DNA]</scope>
    <source>
        <strain evidence="1 2">BerOc1</strain>
    </source>
</reference>
<dbReference type="OrthoDB" id="5441491at2"/>
<organism evidence="1 2">
    <name type="scientific">Pseudodesulfovibrio hydrargyri</name>
    <dbReference type="NCBI Taxonomy" id="2125990"/>
    <lineage>
        <taxon>Bacteria</taxon>
        <taxon>Pseudomonadati</taxon>
        <taxon>Thermodesulfobacteriota</taxon>
        <taxon>Desulfovibrionia</taxon>
        <taxon>Desulfovibrionales</taxon>
        <taxon>Desulfovibrionaceae</taxon>
    </lineage>
</organism>
<dbReference type="AlphaFoldDB" id="A0A1J5MVW6"/>
<proteinExistence type="predicted"/>
<dbReference type="EMBL" id="LKAQ01000004">
    <property type="protein sequence ID" value="OIQ50709.1"/>
    <property type="molecule type" value="Genomic_DNA"/>
</dbReference>
<gene>
    <name evidence="1" type="ORF">BerOc1_02650</name>
</gene>
<evidence type="ECO:0008006" key="3">
    <source>
        <dbReference type="Google" id="ProtNLM"/>
    </source>
</evidence>
<sequence>MKSSVAKKFFAYLAKHYPVMCASGAFPLMPPVTDASRWLDRLDDLSGRSIARHVAALTAFRNNFLAEADKATEPADKARAQALALSAGGVIAELDGIRAWEHAPELYLQVAFTGLEQAADLPAKNDRARQKRFISRLKSVPAMLTHATENIEAASTASRSTSQTMIRDCARYLTELGGQELGRAGKAPRFLADALAALREYDRFVTSRPEIPDPDGPSFRYAAEHVLGTDRSMEELRDLAETEFEARLTTLDRLQAGIGGGTWRELYEGYEGPPTDGLAPLDLIIREIHRLRAFVQEGPLAGVFADSGLRIDPQPRHLASTLRPIHHDPVLGAWENEPSRCYVSPHIFSGNRFRDTPAHLARMRREFPFLAAAQTYPGRHLLDSQRRALADPCLGQVTNPVFTAGWLAFAEHLLDELGYLETDLDRLVLHVRGLRRAALARIDTELAVGGLDQDHCLDILDRAGFTREEALSEVRLIRTAPGHRTMPVLGLHELTELRRQWRLDLPLFCKALFAEGQMPLSAIARRPVR</sequence>
<evidence type="ECO:0000313" key="1">
    <source>
        <dbReference type="EMBL" id="OIQ50709.1"/>
    </source>
</evidence>
<dbReference type="InterPro" id="IPR010281">
    <property type="entry name" value="DUF885"/>
</dbReference>
<protein>
    <recommendedName>
        <fullName evidence="3">DUF885 domain-containing protein</fullName>
    </recommendedName>
</protein>
<comment type="caution">
    <text evidence="1">The sequence shown here is derived from an EMBL/GenBank/DDBJ whole genome shotgun (WGS) entry which is preliminary data.</text>
</comment>
<keyword evidence="2" id="KW-1185">Reference proteome</keyword>